<organism evidence="2 3">
    <name type="scientific">Anaeramoeba flamelloides</name>
    <dbReference type="NCBI Taxonomy" id="1746091"/>
    <lineage>
        <taxon>Eukaryota</taxon>
        <taxon>Metamonada</taxon>
        <taxon>Anaeramoebidae</taxon>
        <taxon>Anaeramoeba</taxon>
    </lineage>
</organism>
<comment type="caution">
    <text evidence="2">The sequence shown here is derived from an EMBL/GenBank/DDBJ whole genome shotgun (WGS) entry which is preliminary data.</text>
</comment>
<sequence length="379" mass="44504">MNKKHDLTRRKTVNQERIKKLIDMKGNLIKGITKGHLLLKNAPKEIRLRHDIVIKILNTKINNQTSVGAKDLILTFLVKVNLFASNFQTFFQDGYLLFTPYKNFQIHNWAEYLSSSSFDQKYPKIVQIIHQYWKSDPEKFKGLELDLLNPNYNLPKEVTIKKSALRRLCKEEGSKNVKYDLKKLYRGFTFFFNTRFNLINGTKKNRHILKFNLGEHIEMGNQDSVQWENLFNILRNNKNIDKGNSISLPQSNKSNNSPETQSIPTHDTPTNITNPYKRKPAIQFKTTHKKAKRVCNLDIQTIPRSFQTSIYNPDRNNSTVPCNGLDNRRDLQLNSDYVSQKLRKRQDRKNANERLSEEDMKFEIVHLLVHLKNIPNHQK</sequence>
<dbReference type="EMBL" id="JAOAOG010000229">
    <property type="protein sequence ID" value="KAJ6239136.1"/>
    <property type="molecule type" value="Genomic_DNA"/>
</dbReference>
<dbReference type="Proteomes" id="UP001150062">
    <property type="component" value="Unassembled WGS sequence"/>
</dbReference>
<protein>
    <submittedName>
        <fullName evidence="2">Uncharacterized protein</fullName>
    </submittedName>
</protein>
<proteinExistence type="predicted"/>
<feature type="compositionally biased region" description="Polar residues" evidence="1">
    <location>
        <begin position="244"/>
        <end position="274"/>
    </location>
</feature>
<evidence type="ECO:0000256" key="1">
    <source>
        <dbReference type="SAM" id="MobiDB-lite"/>
    </source>
</evidence>
<name>A0ABQ8Y2S1_9EUKA</name>
<feature type="region of interest" description="Disordered" evidence="1">
    <location>
        <begin position="244"/>
        <end position="276"/>
    </location>
</feature>
<accession>A0ABQ8Y2S1</accession>
<gene>
    <name evidence="2" type="ORF">M0813_25348</name>
</gene>
<keyword evidence="3" id="KW-1185">Reference proteome</keyword>
<reference evidence="2" key="1">
    <citation type="submission" date="2022-08" db="EMBL/GenBank/DDBJ databases">
        <title>Novel sulfate-reducing endosymbionts in the free-living metamonad Anaeramoeba.</title>
        <authorList>
            <person name="Jerlstrom-Hultqvist J."/>
            <person name="Cepicka I."/>
            <person name="Gallot-Lavallee L."/>
            <person name="Salas-Leiva D."/>
            <person name="Curtis B.A."/>
            <person name="Zahonova K."/>
            <person name="Pipaliya S."/>
            <person name="Dacks J."/>
            <person name="Roger A.J."/>
        </authorList>
    </citation>
    <scope>NUCLEOTIDE SEQUENCE</scope>
    <source>
        <strain evidence="2">Schooner1</strain>
    </source>
</reference>
<evidence type="ECO:0000313" key="3">
    <source>
        <dbReference type="Proteomes" id="UP001150062"/>
    </source>
</evidence>
<feature type="region of interest" description="Disordered" evidence="1">
    <location>
        <begin position="308"/>
        <end position="328"/>
    </location>
</feature>
<evidence type="ECO:0000313" key="2">
    <source>
        <dbReference type="EMBL" id="KAJ6239136.1"/>
    </source>
</evidence>
<feature type="compositionally biased region" description="Polar residues" evidence="1">
    <location>
        <begin position="308"/>
        <end position="321"/>
    </location>
</feature>